<evidence type="ECO:0000313" key="1">
    <source>
        <dbReference type="EMBL" id="MBK6004843.1"/>
    </source>
</evidence>
<reference evidence="1" key="2">
    <citation type="submission" date="2021-01" db="EMBL/GenBank/DDBJ databases">
        <authorList>
            <person name="Kang M."/>
        </authorList>
    </citation>
    <scope>NUCLEOTIDE SEQUENCE</scope>
    <source>
        <strain evidence="1">KACC 17527</strain>
    </source>
</reference>
<gene>
    <name evidence="1" type="ORF">JJB11_01960</name>
</gene>
<sequence>MPNRIAFLADETKGLIGTASDIIFGHTLLGFFKSFLNPEALDNSLACMCGENIRHVKYKMGLLTSRFGANHPLKCCPTCIGQDVRSTGWPYRHLAHQAPGVWFCAKHGDRLRCSLLKSTGVQRFDWVLPDTRYLATAREFPDSALARDFSAFCAARVARRRCNRATRR</sequence>
<keyword evidence="2" id="KW-1185">Reference proteome</keyword>
<dbReference type="Proteomes" id="UP000630528">
    <property type="component" value="Unassembled WGS sequence"/>
</dbReference>
<dbReference type="RefSeq" id="WP_201166219.1">
    <property type="nucleotide sequence ID" value="NZ_JAEPWM010000001.1"/>
</dbReference>
<dbReference type="EMBL" id="JAEPWM010000001">
    <property type="protein sequence ID" value="MBK6004843.1"/>
    <property type="molecule type" value="Genomic_DNA"/>
</dbReference>
<dbReference type="AlphaFoldDB" id="A0A934TP87"/>
<accession>A0A934TP87</accession>
<protein>
    <recommendedName>
        <fullName evidence="3">TniQ family protein</fullName>
    </recommendedName>
</protein>
<evidence type="ECO:0000313" key="2">
    <source>
        <dbReference type="Proteomes" id="UP000630528"/>
    </source>
</evidence>
<organism evidence="1 2">
    <name type="scientific">Ramlibacter ginsenosidimutans</name>
    <dbReference type="NCBI Taxonomy" id="502333"/>
    <lineage>
        <taxon>Bacteria</taxon>
        <taxon>Pseudomonadati</taxon>
        <taxon>Pseudomonadota</taxon>
        <taxon>Betaproteobacteria</taxon>
        <taxon>Burkholderiales</taxon>
        <taxon>Comamonadaceae</taxon>
        <taxon>Ramlibacter</taxon>
    </lineage>
</organism>
<comment type="caution">
    <text evidence="1">The sequence shown here is derived from an EMBL/GenBank/DDBJ whole genome shotgun (WGS) entry which is preliminary data.</text>
</comment>
<proteinExistence type="predicted"/>
<name>A0A934TP87_9BURK</name>
<evidence type="ECO:0008006" key="3">
    <source>
        <dbReference type="Google" id="ProtNLM"/>
    </source>
</evidence>
<reference evidence="1" key="1">
    <citation type="journal article" date="2012" name="J. Microbiol. Biotechnol.">
        <title>Ramlibacter ginsenosidimutans sp. nov., with ginsenoside-converting activity.</title>
        <authorList>
            <person name="Wang L."/>
            <person name="An D.S."/>
            <person name="Kim S.G."/>
            <person name="Jin F.X."/>
            <person name="Kim S.C."/>
            <person name="Lee S.T."/>
            <person name="Im W.T."/>
        </authorList>
    </citation>
    <scope>NUCLEOTIDE SEQUENCE</scope>
    <source>
        <strain evidence="1">KACC 17527</strain>
    </source>
</reference>